<dbReference type="KEGG" id="mut:GVT53_02790"/>
<dbReference type="Pfam" id="PF07510">
    <property type="entry name" value="GmrSD_C"/>
    <property type="match status" value="1"/>
</dbReference>
<reference evidence="3 4" key="1">
    <citation type="submission" date="2020-02" db="EMBL/GenBank/DDBJ databases">
        <title>Complete genome of Muricauda sp. 501str8.</title>
        <authorList>
            <person name="Dong B."/>
            <person name="Zhu S."/>
            <person name="Yang J."/>
            <person name="Chen J."/>
        </authorList>
    </citation>
    <scope>NUCLEOTIDE SEQUENCE [LARGE SCALE GENOMIC DNA]</scope>
    <source>
        <strain evidence="3 4">501str8</strain>
    </source>
</reference>
<evidence type="ECO:0000259" key="1">
    <source>
        <dbReference type="Pfam" id="PF03235"/>
    </source>
</evidence>
<evidence type="ECO:0000313" key="4">
    <source>
        <dbReference type="Proteomes" id="UP000502928"/>
    </source>
</evidence>
<feature type="domain" description="GmrSD restriction endonucleases C-terminal" evidence="2">
    <location>
        <begin position="463"/>
        <end position="563"/>
    </location>
</feature>
<dbReference type="Proteomes" id="UP000502928">
    <property type="component" value="Chromosome"/>
</dbReference>
<dbReference type="PANTHER" id="PTHR35149">
    <property type="entry name" value="SLL5132 PROTEIN"/>
    <property type="match status" value="1"/>
</dbReference>
<proteinExistence type="predicted"/>
<dbReference type="EMBL" id="CP049616">
    <property type="protein sequence ID" value="QII43648.1"/>
    <property type="molecule type" value="Genomic_DNA"/>
</dbReference>
<dbReference type="PANTHER" id="PTHR35149:SF2">
    <property type="entry name" value="DUF262 DOMAIN-CONTAINING PROTEIN"/>
    <property type="match status" value="1"/>
</dbReference>
<keyword evidence="4" id="KW-1185">Reference proteome</keyword>
<sequence length="618" mass="73427">MNQNLKNKIDATDISISSLLKDQKFYIDYFQREYRWQEKHIKLLVEDLTSTFLKSYKPTDKRPAVANYQSYYLGPVVFSVNTDDGKKSIIDGQQRITSITLLLIYLNHLQAELSEKVSVSNLIFSESYGEKSFNMTDEVREPCLKALFETGTYSIQEDDDETVQNMVERYEDIAQSFPEELSNGALPYFIDWFIRNVVIVEITAYSDENAYTIFETMNDRGLNLTPTEMLKGFVLSKITDKDERTEINEIWKREIQRLHDYGDSVDQSFFQAWFRSKYAMSIRPGKAGSENQDFELIGTRFHNWFKDNHKKLFKLKTSDEFYNFFKYQFPFFVKWYTKNWDAQADYESDMPHLNYINSWGIAESLQDPLLLASIKFDDDNGTIKKKLDFVARYIETFTVRRAVNYRKFGQTSIKYTMFGIIKSIRNNDLQTLGENLKKEIIELDQKWEAVDRFRLHGMNRKFVKHLLSRISSYVDNLVGKDTNYVSYHHPKGRQFEIEHIWGNKFEEHKDEFEQKEDFQEWRNLIGALILLPNGTNQSFNSDKYEHKLKHYIKENTYAQTLHSDYYEKNPNFLKSSVVAELDFKPHEEFKKDDISERQGLVKRFCEKMWNTDYFENVE</sequence>
<protein>
    <submittedName>
        <fullName evidence="3">DUF262 domain-containing protein</fullName>
    </submittedName>
</protein>
<dbReference type="AlphaFoldDB" id="A0A6G7IZ79"/>
<dbReference type="Pfam" id="PF03235">
    <property type="entry name" value="GmrSD_N"/>
    <property type="match status" value="1"/>
</dbReference>
<dbReference type="InterPro" id="IPR004919">
    <property type="entry name" value="GmrSD_N"/>
</dbReference>
<evidence type="ECO:0000259" key="2">
    <source>
        <dbReference type="Pfam" id="PF07510"/>
    </source>
</evidence>
<organism evidence="3 4">
    <name type="scientific">Flagellimonas oceani</name>
    <dbReference type="NCBI Taxonomy" id="2698672"/>
    <lineage>
        <taxon>Bacteria</taxon>
        <taxon>Pseudomonadati</taxon>
        <taxon>Bacteroidota</taxon>
        <taxon>Flavobacteriia</taxon>
        <taxon>Flavobacteriales</taxon>
        <taxon>Flavobacteriaceae</taxon>
        <taxon>Flagellimonas</taxon>
    </lineage>
</organism>
<accession>A0A6G7IZ79</accession>
<evidence type="ECO:0000313" key="3">
    <source>
        <dbReference type="EMBL" id="QII43648.1"/>
    </source>
</evidence>
<dbReference type="InterPro" id="IPR011089">
    <property type="entry name" value="GmrSD_C"/>
</dbReference>
<dbReference type="RefSeq" id="WP_166247317.1">
    <property type="nucleotide sequence ID" value="NZ_CP049616.1"/>
</dbReference>
<feature type="domain" description="GmrSD restriction endonucleases N-terminal" evidence="1">
    <location>
        <begin position="16"/>
        <end position="234"/>
    </location>
</feature>
<gene>
    <name evidence="3" type="ORF">GVT53_02790</name>
</gene>
<name>A0A6G7IZ79_9FLAO</name>